<protein>
    <submittedName>
        <fullName evidence="1">Uncharacterized protein</fullName>
    </submittedName>
</protein>
<reference evidence="1 2" key="1">
    <citation type="submission" date="2020-07" db="EMBL/GenBank/DDBJ databases">
        <title>Sequencing the genomes of 1000 actinobacteria strains.</title>
        <authorList>
            <person name="Klenk H.-P."/>
        </authorList>
    </citation>
    <scope>NUCLEOTIDE SEQUENCE [LARGE SCALE GENOMIC DNA]</scope>
    <source>
        <strain evidence="1 2">DSM 43814</strain>
    </source>
</reference>
<dbReference type="EMBL" id="JACCCQ010000001">
    <property type="protein sequence ID" value="NYF59656.1"/>
    <property type="molecule type" value="Genomic_DNA"/>
</dbReference>
<keyword evidence="2" id="KW-1185">Reference proteome</keyword>
<sequence>MIEQATRHVPLRPMWLCRVDAHPWPCASAKLDLLDAYADNRHGLRHHLSQLKDEAEDDIAQLDSGNRPHLTDRFLSWLRPPG</sequence>
<evidence type="ECO:0000313" key="1">
    <source>
        <dbReference type="EMBL" id="NYF59656.1"/>
    </source>
</evidence>
<accession>A0ABX2RTX0</accession>
<dbReference type="Proteomes" id="UP000631553">
    <property type="component" value="Unassembled WGS sequence"/>
</dbReference>
<comment type="caution">
    <text evidence="1">The sequence shown here is derived from an EMBL/GenBank/DDBJ whole genome shotgun (WGS) entry which is preliminary data.</text>
</comment>
<gene>
    <name evidence="1" type="ORF">HDA35_005487</name>
</gene>
<proteinExistence type="predicted"/>
<name>A0ABX2RTX0_9ACTN</name>
<evidence type="ECO:0000313" key="2">
    <source>
        <dbReference type="Proteomes" id="UP000631553"/>
    </source>
</evidence>
<dbReference type="RefSeq" id="WP_218896210.1">
    <property type="nucleotide sequence ID" value="NZ_JACCCQ010000001.1"/>
</dbReference>
<organism evidence="1 2">
    <name type="scientific">Micromonospora purpureochromogenes</name>
    <dbReference type="NCBI Taxonomy" id="47872"/>
    <lineage>
        <taxon>Bacteria</taxon>
        <taxon>Bacillati</taxon>
        <taxon>Actinomycetota</taxon>
        <taxon>Actinomycetes</taxon>
        <taxon>Micromonosporales</taxon>
        <taxon>Micromonosporaceae</taxon>
        <taxon>Micromonospora</taxon>
    </lineage>
</organism>